<keyword evidence="4" id="KW-1185">Reference proteome</keyword>
<dbReference type="EMBL" id="OZ021735">
    <property type="protein sequence ID" value="CAK9309942.1"/>
    <property type="molecule type" value="Genomic_DNA"/>
</dbReference>
<dbReference type="PROSITE" id="PS50935">
    <property type="entry name" value="SSB"/>
    <property type="match status" value="1"/>
</dbReference>
<reference evidence="3 4" key="1">
    <citation type="submission" date="2024-03" db="EMBL/GenBank/DDBJ databases">
        <authorList>
            <person name="Gkanogiannis A."/>
            <person name="Becerra Lopez-Lavalle L."/>
        </authorList>
    </citation>
    <scope>NUCLEOTIDE SEQUENCE [LARGE SCALE GENOMIC DNA]</scope>
</reference>
<dbReference type="Proteomes" id="UP001642487">
    <property type="component" value="Chromosome 1"/>
</dbReference>
<dbReference type="NCBIfam" id="TIGR00621">
    <property type="entry name" value="ssb"/>
    <property type="match status" value="1"/>
</dbReference>
<dbReference type="CDD" id="cd04496">
    <property type="entry name" value="SSB_OBF"/>
    <property type="match status" value="1"/>
</dbReference>
<accession>A0ABP0XQE5</accession>
<dbReference type="InterPro" id="IPR000424">
    <property type="entry name" value="Primosome_PriB/ssb"/>
</dbReference>
<protein>
    <submittedName>
        <fullName evidence="3">Uncharacterized protein</fullName>
    </submittedName>
</protein>
<dbReference type="PANTHER" id="PTHR10302:SF0">
    <property type="entry name" value="SINGLE-STRANDED DNA-BINDING PROTEIN, MITOCHONDRIAL"/>
    <property type="match status" value="1"/>
</dbReference>
<dbReference type="InterPro" id="IPR011344">
    <property type="entry name" value="ssDNA-bd"/>
</dbReference>
<evidence type="ECO:0000256" key="1">
    <source>
        <dbReference type="ARBA" id="ARBA00023125"/>
    </source>
</evidence>
<dbReference type="InterPro" id="IPR012340">
    <property type="entry name" value="NA-bd_OB-fold"/>
</dbReference>
<dbReference type="SUPFAM" id="SSF50249">
    <property type="entry name" value="Nucleic acid-binding proteins"/>
    <property type="match status" value="1"/>
</dbReference>
<dbReference type="Gene3D" id="2.40.50.140">
    <property type="entry name" value="Nucleic acid-binding proteins"/>
    <property type="match status" value="1"/>
</dbReference>
<proteinExistence type="predicted"/>
<keyword evidence="1 2" id="KW-0238">DNA-binding</keyword>
<evidence type="ECO:0000256" key="2">
    <source>
        <dbReference type="PROSITE-ProRule" id="PRU00252"/>
    </source>
</evidence>
<dbReference type="PANTHER" id="PTHR10302">
    <property type="entry name" value="SINGLE-STRANDED DNA-BINDING PROTEIN"/>
    <property type="match status" value="1"/>
</dbReference>
<organism evidence="3 4">
    <name type="scientific">Citrullus colocynthis</name>
    <name type="common">colocynth</name>
    <dbReference type="NCBI Taxonomy" id="252529"/>
    <lineage>
        <taxon>Eukaryota</taxon>
        <taxon>Viridiplantae</taxon>
        <taxon>Streptophyta</taxon>
        <taxon>Embryophyta</taxon>
        <taxon>Tracheophyta</taxon>
        <taxon>Spermatophyta</taxon>
        <taxon>Magnoliopsida</taxon>
        <taxon>eudicotyledons</taxon>
        <taxon>Gunneridae</taxon>
        <taxon>Pentapetalae</taxon>
        <taxon>rosids</taxon>
        <taxon>fabids</taxon>
        <taxon>Cucurbitales</taxon>
        <taxon>Cucurbitaceae</taxon>
        <taxon>Benincaseae</taxon>
        <taxon>Citrullus</taxon>
    </lineage>
</organism>
<evidence type="ECO:0000313" key="4">
    <source>
        <dbReference type="Proteomes" id="UP001642487"/>
    </source>
</evidence>
<dbReference type="Pfam" id="PF00436">
    <property type="entry name" value="SSB"/>
    <property type="match status" value="1"/>
</dbReference>
<name>A0ABP0XQE5_9ROSI</name>
<gene>
    <name evidence="3" type="ORF">CITCOLO1_LOCUS1544</name>
</gene>
<evidence type="ECO:0000313" key="3">
    <source>
        <dbReference type="EMBL" id="CAK9309942.1"/>
    </source>
</evidence>
<sequence>MIMALEQTLTLSSSLLSKNSIFSTFRNDLRIASFSTFLSHPNAPKHLRFATRFPKCSAMENYINYSVAYPKPSEIPWKKELSNSVSLIGTVGMPVELKHLASGKDVAWTRLAVWKSSTETSWINLTFWDELAHVASQHVQKGNQIYVSGRLVADLVEADDGKQQTYYKVVVQQLNFIERSNSTAPHYDQDSSSVMAGMGYFFNLRLLDDTLFCFRILLFGVQSHFLPGRKLGSGAVDNMGSTQELWQAFFANPVDWWDNRKNKKNPKYPDFKHKDTGEALWVEGRYNPPWVKSQLALLDMRMSSLDDQEAKMANFVTNFDFPSY</sequence>